<dbReference type="OrthoDB" id="7360864at2"/>
<dbReference type="EMBL" id="QMBQ01000005">
    <property type="protein sequence ID" value="RAZ75122.1"/>
    <property type="molecule type" value="Genomic_DNA"/>
</dbReference>
<name>A0A330GPG9_9HYPH</name>
<proteinExistence type="inferred from homology"/>
<dbReference type="PANTHER" id="PTHR38459:SF1">
    <property type="entry name" value="PROPHAGE BACTOPRENOL-LINKED GLUCOSE TRANSLOCASE HOMOLOG"/>
    <property type="match status" value="1"/>
</dbReference>
<feature type="transmembrane region" description="Helical" evidence="6">
    <location>
        <begin position="99"/>
        <end position="122"/>
    </location>
</feature>
<dbReference type="AlphaFoldDB" id="A0A330GPG9"/>
<dbReference type="PANTHER" id="PTHR38459">
    <property type="entry name" value="PROPHAGE BACTOPRENOL-LINKED GLUCOSE TRANSLOCASE HOMOLOG"/>
    <property type="match status" value="1"/>
</dbReference>
<dbReference type="GO" id="GO:0000271">
    <property type="term" value="P:polysaccharide biosynthetic process"/>
    <property type="evidence" value="ECO:0007669"/>
    <property type="project" value="InterPro"/>
</dbReference>
<dbReference type="InterPro" id="IPR051401">
    <property type="entry name" value="GtrA_CellWall_Glycosyl"/>
</dbReference>
<accession>A0A330GPG9</accession>
<comment type="similarity">
    <text evidence="2">Belongs to the GtrA family.</text>
</comment>
<reference evidence="8 9" key="1">
    <citation type="submission" date="2018-07" db="EMBL/GenBank/DDBJ databases">
        <title>Diversity of Mesorhizobium strains in Brazil.</title>
        <authorList>
            <person name="Helene L.C.F."/>
            <person name="Dall'Agnol R."/>
            <person name="Delamuta J.R.M."/>
            <person name="Hungria M."/>
        </authorList>
    </citation>
    <scope>NUCLEOTIDE SEQUENCE [LARGE SCALE GENOMIC DNA]</scope>
    <source>
        <strain evidence="8 9">CNPSo 3140</strain>
    </source>
</reference>
<keyword evidence="3 6" id="KW-0812">Transmembrane</keyword>
<evidence type="ECO:0000313" key="8">
    <source>
        <dbReference type="EMBL" id="RAZ75122.1"/>
    </source>
</evidence>
<dbReference type="InterPro" id="IPR007267">
    <property type="entry name" value="GtrA_DPMS_TM"/>
</dbReference>
<evidence type="ECO:0000256" key="2">
    <source>
        <dbReference type="ARBA" id="ARBA00009399"/>
    </source>
</evidence>
<feature type="transmembrane region" description="Helical" evidence="6">
    <location>
        <begin position="71"/>
        <end position="93"/>
    </location>
</feature>
<keyword evidence="4 6" id="KW-1133">Transmembrane helix</keyword>
<evidence type="ECO:0000313" key="9">
    <source>
        <dbReference type="Proteomes" id="UP000251956"/>
    </source>
</evidence>
<evidence type="ECO:0000259" key="7">
    <source>
        <dbReference type="Pfam" id="PF04138"/>
    </source>
</evidence>
<comment type="caution">
    <text evidence="8">The sequence shown here is derived from an EMBL/GenBank/DDBJ whole genome shotgun (WGS) entry which is preliminary data.</text>
</comment>
<gene>
    <name evidence="8" type="ORF">DPM35_19645</name>
</gene>
<dbReference type="RefSeq" id="WP_112128900.1">
    <property type="nucleotide sequence ID" value="NZ_QMBQ01000005.1"/>
</dbReference>
<keyword evidence="9" id="KW-1185">Reference proteome</keyword>
<keyword evidence="5 6" id="KW-0472">Membrane</keyword>
<dbReference type="GO" id="GO:0005886">
    <property type="term" value="C:plasma membrane"/>
    <property type="evidence" value="ECO:0007669"/>
    <property type="project" value="TreeGrafter"/>
</dbReference>
<feature type="domain" description="GtrA/DPMS transmembrane" evidence="7">
    <location>
        <begin position="6"/>
        <end position="122"/>
    </location>
</feature>
<evidence type="ECO:0000256" key="6">
    <source>
        <dbReference type="SAM" id="Phobius"/>
    </source>
</evidence>
<protein>
    <submittedName>
        <fullName evidence="8">GtrA family protein</fullName>
    </submittedName>
</protein>
<feature type="transmembrane region" description="Helical" evidence="6">
    <location>
        <begin position="32"/>
        <end position="51"/>
    </location>
</feature>
<evidence type="ECO:0000256" key="5">
    <source>
        <dbReference type="ARBA" id="ARBA00023136"/>
    </source>
</evidence>
<comment type="subcellular location">
    <subcellularLocation>
        <location evidence="1">Membrane</location>
        <topology evidence="1">Multi-pass membrane protein</topology>
    </subcellularLocation>
</comment>
<sequence>MGRLFRFGLAGGIGFLADAVALWLLLATTPLGALSARVLSIGFALCVTWQINRHLTFSPSSRGMAQEGARYGGVGIATSIVNYLVYCAVLLALPAVPPLAALAIASIVAMTLSFLGYSRLVFDR</sequence>
<evidence type="ECO:0000256" key="4">
    <source>
        <dbReference type="ARBA" id="ARBA00022989"/>
    </source>
</evidence>
<evidence type="ECO:0000256" key="3">
    <source>
        <dbReference type="ARBA" id="ARBA00022692"/>
    </source>
</evidence>
<dbReference type="Pfam" id="PF04138">
    <property type="entry name" value="GtrA_DPMS_TM"/>
    <property type="match status" value="1"/>
</dbReference>
<evidence type="ECO:0000256" key="1">
    <source>
        <dbReference type="ARBA" id="ARBA00004141"/>
    </source>
</evidence>
<feature type="transmembrane region" description="Helical" evidence="6">
    <location>
        <begin position="7"/>
        <end position="26"/>
    </location>
</feature>
<dbReference type="Proteomes" id="UP000251956">
    <property type="component" value="Unassembled WGS sequence"/>
</dbReference>
<organism evidence="8 9">
    <name type="scientific">Mesorhizobium atlanticum</name>
    <dbReference type="NCBI Taxonomy" id="2233532"/>
    <lineage>
        <taxon>Bacteria</taxon>
        <taxon>Pseudomonadati</taxon>
        <taxon>Pseudomonadota</taxon>
        <taxon>Alphaproteobacteria</taxon>
        <taxon>Hyphomicrobiales</taxon>
        <taxon>Phyllobacteriaceae</taxon>
        <taxon>Mesorhizobium</taxon>
    </lineage>
</organism>